<keyword evidence="1" id="KW-0732">Signal</keyword>
<dbReference type="NCBIfam" id="TIGR00996">
    <property type="entry name" value="Mtu_fam_mce"/>
    <property type="match status" value="1"/>
</dbReference>
<organism evidence="4 5">
    <name type="scientific">Sporichthya brevicatena</name>
    <dbReference type="NCBI Taxonomy" id="171442"/>
    <lineage>
        <taxon>Bacteria</taxon>
        <taxon>Bacillati</taxon>
        <taxon>Actinomycetota</taxon>
        <taxon>Actinomycetes</taxon>
        <taxon>Sporichthyales</taxon>
        <taxon>Sporichthyaceae</taxon>
        <taxon>Sporichthya</taxon>
    </lineage>
</organism>
<comment type="caution">
    <text evidence="4">The sequence shown here is derived from an EMBL/GenBank/DDBJ whole genome shotgun (WGS) entry which is preliminary data.</text>
</comment>
<feature type="domain" description="Mce/MlaD" evidence="2">
    <location>
        <begin position="30"/>
        <end position="104"/>
    </location>
</feature>
<dbReference type="InterPro" id="IPR052336">
    <property type="entry name" value="MlaD_Phospholipid_Transporter"/>
</dbReference>
<dbReference type="EMBL" id="BAAAHE010000019">
    <property type="protein sequence ID" value="GAA0620991.1"/>
    <property type="molecule type" value="Genomic_DNA"/>
</dbReference>
<sequence>MSRLRRLLAAATASAALLAGGGCGVLGDDSITITAHFTDSVGLFPGNHVDVLGVPVGTVTRIEPQGTSVAVTLRVPADLKVPANAGALIIPPTVITDRYVELTPVWTAGPVMADGGVIPLERTRTPVEFDRVVAALDKLANSLTDDTRTLGAIQDALGVAAKNVKGNGAEMAKGIAGLSAVIDTVAENRGDLTALIRSLDSLSATFAQNDATLRRFGRNVAKATTVLADNGTLLRQTLDALTTALADVREFVRTNSGAVRTGVRDLTAVLDVLVDHRVELTEALDVLPLTLQNLTRAVDPERRRVRFNASAAANLLNPVVLQQLCDAVGALCPNRGKPIGALSDVFGPDAARAPGGSR</sequence>
<feature type="domain" description="Mammalian cell entry C-terminal" evidence="3">
    <location>
        <begin position="112"/>
        <end position="287"/>
    </location>
</feature>
<gene>
    <name evidence="4" type="ORF">GCM10009547_24520</name>
</gene>
<dbReference type="Proteomes" id="UP001500957">
    <property type="component" value="Unassembled WGS sequence"/>
</dbReference>
<evidence type="ECO:0000313" key="4">
    <source>
        <dbReference type="EMBL" id="GAA0620991.1"/>
    </source>
</evidence>
<accession>A0ABN1GVN8</accession>
<keyword evidence="5" id="KW-1185">Reference proteome</keyword>
<dbReference type="Pfam" id="PF02470">
    <property type="entry name" value="MlaD"/>
    <property type="match status" value="1"/>
</dbReference>
<dbReference type="InterPro" id="IPR024516">
    <property type="entry name" value="Mce_C"/>
</dbReference>
<evidence type="ECO:0000313" key="5">
    <source>
        <dbReference type="Proteomes" id="UP001500957"/>
    </source>
</evidence>
<proteinExistence type="predicted"/>
<dbReference type="PROSITE" id="PS51257">
    <property type="entry name" value="PROKAR_LIPOPROTEIN"/>
    <property type="match status" value="1"/>
</dbReference>
<dbReference type="Pfam" id="PF11887">
    <property type="entry name" value="Mce4_CUP1"/>
    <property type="match status" value="1"/>
</dbReference>
<name>A0ABN1GVN8_9ACTN</name>
<dbReference type="RefSeq" id="WP_344605074.1">
    <property type="nucleotide sequence ID" value="NZ_BAAAHE010000019.1"/>
</dbReference>
<dbReference type="InterPro" id="IPR005693">
    <property type="entry name" value="Mce"/>
</dbReference>
<feature type="chain" id="PRO_5046571159" evidence="1">
    <location>
        <begin position="20"/>
        <end position="358"/>
    </location>
</feature>
<protein>
    <submittedName>
        <fullName evidence="4">MCE family protein</fullName>
    </submittedName>
</protein>
<feature type="signal peptide" evidence="1">
    <location>
        <begin position="1"/>
        <end position="19"/>
    </location>
</feature>
<dbReference type="PANTHER" id="PTHR33371:SF4">
    <property type="entry name" value="INTERMEMBRANE PHOSPHOLIPID TRANSPORT SYSTEM BINDING PROTEIN MLAD"/>
    <property type="match status" value="1"/>
</dbReference>
<evidence type="ECO:0000259" key="2">
    <source>
        <dbReference type="Pfam" id="PF02470"/>
    </source>
</evidence>
<dbReference type="PANTHER" id="PTHR33371">
    <property type="entry name" value="INTERMEMBRANE PHOSPHOLIPID TRANSPORT SYSTEM BINDING PROTEIN MLAD-RELATED"/>
    <property type="match status" value="1"/>
</dbReference>
<evidence type="ECO:0000259" key="3">
    <source>
        <dbReference type="Pfam" id="PF11887"/>
    </source>
</evidence>
<evidence type="ECO:0000256" key="1">
    <source>
        <dbReference type="SAM" id="SignalP"/>
    </source>
</evidence>
<reference evidence="4 5" key="1">
    <citation type="journal article" date="2019" name="Int. J. Syst. Evol. Microbiol.">
        <title>The Global Catalogue of Microorganisms (GCM) 10K type strain sequencing project: providing services to taxonomists for standard genome sequencing and annotation.</title>
        <authorList>
            <consortium name="The Broad Institute Genomics Platform"/>
            <consortium name="The Broad Institute Genome Sequencing Center for Infectious Disease"/>
            <person name="Wu L."/>
            <person name="Ma J."/>
        </authorList>
    </citation>
    <scope>NUCLEOTIDE SEQUENCE [LARGE SCALE GENOMIC DNA]</scope>
    <source>
        <strain evidence="4 5">JCM 10671</strain>
    </source>
</reference>
<dbReference type="InterPro" id="IPR003399">
    <property type="entry name" value="Mce/MlaD"/>
</dbReference>